<organism evidence="3 4">
    <name type="scientific">Micromonospora sicca</name>
    <dbReference type="NCBI Taxonomy" id="2202420"/>
    <lineage>
        <taxon>Bacteria</taxon>
        <taxon>Bacillati</taxon>
        <taxon>Actinomycetota</taxon>
        <taxon>Actinomycetes</taxon>
        <taxon>Micromonosporales</taxon>
        <taxon>Micromonosporaceae</taxon>
        <taxon>Micromonospora</taxon>
    </lineage>
</organism>
<feature type="compositionally biased region" description="Polar residues" evidence="1">
    <location>
        <begin position="141"/>
        <end position="150"/>
    </location>
</feature>
<evidence type="ECO:0000313" key="3">
    <source>
        <dbReference type="EMBL" id="MDZ5494482.1"/>
    </source>
</evidence>
<reference evidence="3 4" key="1">
    <citation type="submission" date="2023-12" db="EMBL/GenBank/DDBJ databases">
        <title>Micromonospora sp. nov., isolated from Atacama Desert.</title>
        <authorList>
            <person name="Carro L."/>
            <person name="Golinska P."/>
            <person name="Klenk H.-P."/>
            <person name="Goodfellow M."/>
        </authorList>
    </citation>
    <scope>NUCLEOTIDE SEQUENCE [LARGE SCALE GENOMIC DNA]</scope>
    <source>
        <strain evidence="3 4">4G53</strain>
    </source>
</reference>
<evidence type="ECO:0000256" key="1">
    <source>
        <dbReference type="SAM" id="MobiDB-lite"/>
    </source>
</evidence>
<dbReference type="SUPFAM" id="SSF56219">
    <property type="entry name" value="DNase I-like"/>
    <property type="match status" value="1"/>
</dbReference>
<comment type="caution">
    <text evidence="3">The sequence shown here is derived from an EMBL/GenBank/DDBJ whole genome shotgun (WGS) entry which is preliminary data.</text>
</comment>
<keyword evidence="4" id="KW-1185">Reference proteome</keyword>
<accession>A0ABU5JPB4</accession>
<feature type="domain" description="Endonuclease/exonuclease/phosphatase" evidence="2">
    <location>
        <begin position="8"/>
        <end position="106"/>
    </location>
</feature>
<protein>
    <recommendedName>
        <fullName evidence="2">Endonuclease/exonuclease/phosphatase domain-containing protein</fullName>
    </recommendedName>
</protein>
<dbReference type="InterPro" id="IPR036691">
    <property type="entry name" value="Endo/exonu/phosph_ase_sf"/>
</dbReference>
<sequence length="160" mass="16385">MAIDLIVMTWNVENLFRPDDTDAAAAETYAAKLTYIAGLISGTGADVVAVQEIGSPAAAEDLRAALCEAWQAVVSAHPDSRGISVAVVARHPLTEEARITALPQAGLPAVPDVDGGSLTHLGRSAFKSTSTAAAPACGYSPLTSRASCSPTRAGDASPRR</sequence>
<dbReference type="InterPro" id="IPR005135">
    <property type="entry name" value="Endo/exonuclease/phosphatase"/>
</dbReference>
<dbReference type="Proteomes" id="UP001290101">
    <property type="component" value="Unassembled WGS sequence"/>
</dbReference>
<gene>
    <name evidence="3" type="ORF">U2F25_34410</name>
</gene>
<dbReference type="Gene3D" id="3.60.10.10">
    <property type="entry name" value="Endonuclease/exonuclease/phosphatase"/>
    <property type="match status" value="1"/>
</dbReference>
<evidence type="ECO:0000259" key="2">
    <source>
        <dbReference type="Pfam" id="PF03372"/>
    </source>
</evidence>
<dbReference type="EMBL" id="JAXOTQ010000077">
    <property type="protein sequence ID" value="MDZ5494482.1"/>
    <property type="molecule type" value="Genomic_DNA"/>
</dbReference>
<dbReference type="RefSeq" id="WP_322443947.1">
    <property type="nucleotide sequence ID" value="NZ_JAXOTQ010000077.1"/>
</dbReference>
<evidence type="ECO:0000313" key="4">
    <source>
        <dbReference type="Proteomes" id="UP001290101"/>
    </source>
</evidence>
<proteinExistence type="predicted"/>
<dbReference type="Pfam" id="PF03372">
    <property type="entry name" value="Exo_endo_phos"/>
    <property type="match status" value="1"/>
</dbReference>
<name>A0ABU5JPB4_9ACTN</name>
<feature type="region of interest" description="Disordered" evidence="1">
    <location>
        <begin position="133"/>
        <end position="160"/>
    </location>
</feature>